<dbReference type="AlphaFoldDB" id="A0A929KY38"/>
<evidence type="ECO:0000313" key="2">
    <source>
        <dbReference type="EMBL" id="MBE9663297.1"/>
    </source>
</evidence>
<dbReference type="InterPro" id="IPR025962">
    <property type="entry name" value="SdpI/YhfL"/>
</dbReference>
<feature type="transmembrane region" description="Helical" evidence="1">
    <location>
        <begin position="6"/>
        <end position="24"/>
    </location>
</feature>
<feature type="transmembrane region" description="Helical" evidence="1">
    <location>
        <begin position="89"/>
        <end position="109"/>
    </location>
</feature>
<keyword evidence="1" id="KW-0472">Membrane</keyword>
<keyword evidence="3" id="KW-1185">Reference proteome</keyword>
<dbReference type="EMBL" id="JADFFL010000006">
    <property type="protein sequence ID" value="MBE9663297.1"/>
    <property type="molecule type" value="Genomic_DNA"/>
</dbReference>
<dbReference type="RefSeq" id="WP_194112535.1">
    <property type="nucleotide sequence ID" value="NZ_JADFFL010000006.1"/>
</dbReference>
<organism evidence="2 3">
    <name type="scientific">Mucilaginibacter myungsuensis</name>
    <dbReference type="NCBI Taxonomy" id="649104"/>
    <lineage>
        <taxon>Bacteria</taxon>
        <taxon>Pseudomonadati</taxon>
        <taxon>Bacteroidota</taxon>
        <taxon>Sphingobacteriia</taxon>
        <taxon>Sphingobacteriales</taxon>
        <taxon>Sphingobacteriaceae</taxon>
        <taxon>Mucilaginibacter</taxon>
    </lineage>
</organism>
<evidence type="ECO:0000256" key="1">
    <source>
        <dbReference type="SAM" id="Phobius"/>
    </source>
</evidence>
<sequence length="126" mass="14196">MKEVINWLYGPQTIGMVFLLFGFIQRTWPPKKVNGYYGYSSPATESSPEVWAEANRYAPVVMIRMGLGIILAGLIIMTAVRYITPLNAMWTQIGMFGNMAAALVGGMTMRNRTERHLKEKFGIDTE</sequence>
<keyword evidence="1" id="KW-1133">Transmembrane helix</keyword>
<dbReference type="Pfam" id="PF13630">
    <property type="entry name" value="SdpI"/>
    <property type="match status" value="1"/>
</dbReference>
<proteinExistence type="predicted"/>
<protein>
    <submittedName>
        <fullName evidence="2">SdpI family protein</fullName>
    </submittedName>
</protein>
<dbReference type="Proteomes" id="UP000622475">
    <property type="component" value="Unassembled WGS sequence"/>
</dbReference>
<comment type="caution">
    <text evidence="2">The sequence shown here is derived from an EMBL/GenBank/DDBJ whole genome shotgun (WGS) entry which is preliminary data.</text>
</comment>
<feature type="transmembrane region" description="Helical" evidence="1">
    <location>
        <begin position="65"/>
        <end position="83"/>
    </location>
</feature>
<gene>
    <name evidence="2" type="ORF">IRJ16_15520</name>
</gene>
<name>A0A929KY38_9SPHI</name>
<evidence type="ECO:0000313" key="3">
    <source>
        <dbReference type="Proteomes" id="UP000622475"/>
    </source>
</evidence>
<keyword evidence="1" id="KW-0812">Transmembrane</keyword>
<accession>A0A929KY38</accession>
<reference evidence="2" key="1">
    <citation type="submission" date="2020-10" db="EMBL/GenBank/DDBJ databases">
        <title>Mucilaginibacter mali sp. nov., isolated from rhizosphere soil of apple orchard.</title>
        <authorList>
            <person name="Lee J.-S."/>
            <person name="Kim H.S."/>
            <person name="Kim J.-S."/>
        </authorList>
    </citation>
    <scope>NUCLEOTIDE SEQUENCE</scope>
    <source>
        <strain evidence="2">KCTC 22746</strain>
    </source>
</reference>